<keyword evidence="2 6" id="KW-0812">Transmembrane</keyword>
<dbReference type="EMBL" id="JAPQKO010000003">
    <property type="protein sequence ID" value="KAJ5173383.1"/>
    <property type="molecule type" value="Genomic_DNA"/>
</dbReference>
<feature type="compositionally biased region" description="Low complexity" evidence="5">
    <location>
        <begin position="103"/>
        <end position="129"/>
    </location>
</feature>
<reference evidence="8" key="2">
    <citation type="journal article" date="2023" name="IMA Fungus">
        <title>Comparative genomic study of the Penicillium genus elucidates a diverse pangenome and 15 lateral gene transfer events.</title>
        <authorList>
            <person name="Petersen C."/>
            <person name="Sorensen T."/>
            <person name="Nielsen M.R."/>
            <person name="Sondergaard T.E."/>
            <person name="Sorensen J.L."/>
            <person name="Fitzpatrick D.A."/>
            <person name="Frisvad J.C."/>
            <person name="Nielsen K.L."/>
        </authorList>
    </citation>
    <scope>NUCLEOTIDE SEQUENCE</scope>
    <source>
        <strain evidence="8">IBT 21917</strain>
    </source>
</reference>
<feature type="region of interest" description="Disordered" evidence="5">
    <location>
        <begin position="99"/>
        <end position="129"/>
    </location>
</feature>
<evidence type="ECO:0008006" key="10">
    <source>
        <dbReference type="Google" id="ProtNLM"/>
    </source>
</evidence>
<keyword evidence="7" id="KW-0732">Signal</keyword>
<sequence length="264" mass="27654">MTPSTVFLWPVYLACLPAATAWVFSWTTPDDDFLTNRGNGIKSCTEIDNPVGNVFDWDPKGENLCINFYNNTKCADDILGYTCSPWPWSEHAATKHVRSYDVTQNDTSSSTTSTSASTSNTASAATSSSASSSATASAAAAANQDNSSSISGGAIAGIVIGVVAAVAIAALVFFFLRRRRNQSAYSPPPGPPTDPAPGSIESAVLDTKPKYSELHSPNHGFGLAEKPGDSEHVMRELSATNTVSELGAGIPRAELDGSSHGGRF</sequence>
<evidence type="ECO:0000256" key="1">
    <source>
        <dbReference type="ARBA" id="ARBA00004167"/>
    </source>
</evidence>
<evidence type="ECO:0000256" key="5">
    <source>
        <dbReference type="SAM" id="MobiDB-lite"/>
    </source>
</evidence>
<dbReference type="Proteomes" id="UP001146351">
    <property type="component" value="Unassembled WGS sequence"/>
</dbReference>
<feature type="chain" id="PRO_5040746013" description="Mid2 domain-containing protein" evidence="7">
    <location>
        <begin position="22"/>
        <end position="264"/>
    </location>
</feature>
<dbReference type="AlphaFoldDB" id="A0A9W9ICV4"/>
<comment type="subcellular location">
    <subcellularLocation>
        <location evidence="1">Membrane</location>
        <topology evidence="1">Single-pass membrane protein</topology>
    </subcellularLocation>
</comment>
<dbReference type="OrthoDB" id="4362982at2759"/>
<keyword evidence="3 6" id="KW-1133">Transmembrane helix</keyword>
<comment type="caution">
    <text evidence="8">The sequence shown here is derived from an EMBL/GenBank/DDBJ whole genome shotgun (WGS) entry which is preliminary data.</text>
</comment>
<dbReference type="GO" id="GO:0071944">
    <property type="term" value="C:cell periphery"/>
    <property type="evidence" value="ECO:0007669"/>
    <property type="project" value="UniProtKB-ARBA"/>
</dbReference>
<accession>A0A9W9ICV4</accession>
<evidence type="ECO:0000256" key="4">
    <source>
        <dbReference type="ARBA" id="ARBA00023136"/>
    </source>
</evidence>
<evidence type="ECO:0000256" key="3">
    <source>
        <dbReference type="ARBA" id="ARBA00022989"/>
    </source>
</evidence>
<feature type="transmembrane region" description="Helical" evidence="6">
    <location>
        <begin position="154"/>
        <end position="176"/>
    </location>
</feature>
<evidence type="ECO:0000313" key="9">
    <source>
        <dbReference type="Proteomes" id="UP001146351"/>
    </source>
</evidence>
<feature type="signal peptide" evidence="7">
    <location>
        <begin position="1"/>
        <end position="21"/>
    </location>
</feature>
<reference evidence="8" key="1">
    <citation type="submission" date="2022-11" db="EMBL/GenBank/DDBJ databases">
        <authorList>
            <person name="Petersen C."/>
        </authorList>
    </citation>
    <scope>NUCLEOTIDE SEQUENCE</scope>
    <source>
        <strain evidence="8">IBT 21917</strain>
    </source>
</reference>
<organism evidence="8 9">
    <name type="scientific">Penicillium capsulatum</name>
    <dbReference type="NCBI Taxonomy" id="69766"/>
    <lineage>
        <taxon>Eukaryota</taxon>
        <taxon>Fungi</taxon>
        <taxon>Dikarya</taxon>
        <taxon>Ascomycota</taxon>
        <taxon>Pezizomycotina</taxon>
        <taxon>Eurotiomycetes</taxon>
        <taxon>Eurotiomycetidae</taxon>
        <taxon>Eurotiales</taxon>
        <taxon>Aspergillaceae</taxon>
        <taxon>Penicillium</taxon>
    </lineage>
</organism>
<evidence type="ECO:0000256" key="7">
    <source>
        <dbReference type="SAM" id="SignalP"/>
    </source>
</evidence>
<keyword evidence="4 6" id="KW-0472">Membrane</keyword>
<feature type="region of interest" description="Disordered" evidence="5">
    <location>
        <begin position="183"/>
        <end position="202"/>
    </location>
</feature>
<feature type="compositionally biased region" description="Pro residues" evidence="5">
    <location>
        <begin position="186"/>
        <end position="195"/>
    </location>
</feature>
<gene>
    <name evidence="8" type="ORF">N7492_005976</name>
</gene>
<dbReference type="GO" id="GO:0016020">
    <property type="term" value="C:membrane"/>
    <property type="evidence" value="ECO:0007669"/>
    <property type="project" value="UniProtKB-SubCell"/>
</dbReference>
<evidence type="ECO:0000256" key="6">
    <source>
        <dbReference type="SAM" id="Phobius"/>
    </source>
</evidence>
<dbReference type="InterPro" id="IPR051694">
    <property type="entry name" value="Immunoregulatory_rcpt-like"/>
</dbReference>
<protein>
    <recommendedName>
        <fullName evidence="10">Mid2 domain-containing protein</fullName>
    </recommendedName>
</protein>
<dbReference type="PANTHER" id="PTHR15549:SF26">
    <property type="entry name" value="AXIAL BUDDING PATTERN PROTEIN 2-RELATED"/>
    <property type="match status" value="1"/>
</dbReference>
<name>A0A9W9ICV4_9EURO</name>
<dbReference type="PANTHER" id="PTHR15549">
    <property type="entry name" value="PAIRED IMMUNOGLOBULIN-LIKE TYPE 2 RECEPTOR"/>
    <property type="match status" value="1"/>
</dbReference>
<proteinExistence type="predicted"/>
<evidence type="ECO:0000256" key="2">
    <source>
        <dbReference type="ARBA" id="ARBA00022692"/>
    </source>
</evidence>
<evidence type="ECO:0000313" key="8">
    <source>
        <dbReference type="EMBL" id="KAJ5173383.1"/>
    </source>
</evidence>
<keyword evidence="9" id="KW-1185">Reference proteome</keyword>